<dbReference type="SUPFAM" id="SSF49329">
    <property type="entry name" value="Cu,Zn superoxide dismutase-like"/>
    <property type="match status" value="1"/>
</dbReference>
<dbReference type="Gene3D" id="2.60.40.200">
    <property type="entry name" value="Superoxide dismutase, copper/zinc binding domain"/>
    <property type="match status" value="1"/>
</dbReference>
<comment type="catalytic activity">
    <reaction evidence="8">
        <text>2 superoxide + 2 H(+) = H2O2 + O2</text>
        <dbReference type="Rhea" id="RHEA:20696"/>
        <dbReference type="ChEBI" id="CHEBI:15378"/>
        <dbReference type="ChEBI" id="CHEBI:15379"/>
        <dbReference type="ChEBI" id="CHEBI:16240"/>
        <dbReference type="ChEBI" id="CHEBI:18421"/>
        <dbReference type="EC" id="1.15.1.1"/>
    </reaction>
</comment>
<dbReference type="EC" id="1.15.1.1" evidence="5"/>
<evidence type="ECO:0000256" key="2">
    <source>
        <dbReference type="ARBA" id="ARBA00001947"/>
    </source>
</evidence>
<dbReference type="InterPro" id="IPR018152">
    <property type="entry name" value="SOD_Cu/Zn_BS"/>
</dbReference>
<dbReference type="Pfam" id="PF00080">
    <property type="entry name" value="Sod_Cu"/>
    <property type="match status" value="1"/>
</dbReference>
<evidence type="ECO:0000259" key="10">
    <source>
        <dbReference type="Pfam" id="PF00080"/>
    </source>
</evidence>
<feature type="domain" description="Superoxide dismutase copper/zinc binding" evidence="10">
    <location>
        <begin position="16"/>
        <end position="120"/>
    </location>
</feature>
<organism evidence="11 12">
    <name type="scientific">Elaeis guineensis var. tenera</name>
    <name type="common">Oil palm</name>
    <dbReference type="NCBI Taxonomy" id="51953"/>
    <lineage>
        <taxon>Eukaryota</taxon>
        <taxon>Viridiplantae</taxon>
        <taxon>Streptophyta</taxon>
        <taxon>Embryophyta</taxon>
        <taxon>Tracheophyta</taxon>
        <taxon>Spermatophyta</taxon>
        <taxon>Magnoliopsida</taxon>
        <taxon>Liliopsida</taxon>
        <taxon>Arecaceae</taxon>
        <taxon>Arecoideae</taxon>
        <taxon>Cocoseae</taxon>
        <taxon>Elaeidinae</taxon>
        <taxon>Elaeis</taxon>
    </lineage>
</organism>
<protein>
    <recommendedName>
        <fullName evidence="5">superoxide dismutase</fullName>
        <ecNumber evidence="5">1.15.1.1</ecNumber>
    </recommendedName>
</protein>
<comment type="function">
    <text evidence="3">Destroys radicals which are normally produced within the cells and which are toxic to biological systems.</text>
</comment>
<feature type="non-terminal residue" evidence="12">
    <location>
        <position position="1"/>
    </location>
</feature>
<evidence type="ECO:0000256" key="1">
    <source>
        <dbReference type="ARBA" id="ARBA00001935"/>
    </source>
</evidence>
<evidence type="ECO:0000256" key="6">
    <source>
        <dbReference type="ARBA" id="ARBA00022862"/>
    </source>
</evidence>
<dbReference type="PROSITE" id="PS00087">
    <property type="entry name" value="SOD_CU_ZN_1"/>
    <property type="match status" value="1"/>
</dbReference>
<dbReference type="InterPro" id="IPR001424">
    <property type="entry name" value="SOD_Cu_Zn_dom"/>
</dbReference>
<dbReference type="PANTHER" id="PTHR10003">
    <property type="entry name" value="SUPEROXIDE DISMUTASE CU-ZN -RELATED"/>
    <property type="match status" value="1"/>
</dbReference>
<sequence>PDRLPPPTSPSLGCDPTKVIANISGLKRELHGFHVHTLGDTTNGCMSIGSEPHFNPIEKEHGAPEDENRHADDLGNVTAGEDETVIFSIIDKQIPLSGSNFIIERAVVVHADLDNLEKDKLHSSDIHINFIFH</sequence>
<evidence type="ECO:0000256" key="8">
    <source>
        <dbReference type="ARBA" id="ARBA00049204"/>
    </source>
</evidence>
<evidence type="ECO:0000256" key="4">
    <source>
        <dbReference type="ARBA" id="ARBA00010457"/>
    </source>
</evidence>
<evidence type="ECO:0000313" key="11">
    <source>
        <dbReference type="Proteomes" id="UP000504607"/>
    </source>
</evidence>
<dbReference type="CDD" id="cd00305">
    <property type="entry name" value="Cu-Zn_Superoxide_Dismutase"/>
    <property type="match status" value="1"/>
</dbReference>
<gene>
    <name evidence="12" type="primary">LOC105036841</name>
</gene>
<evidence type="ECO:0000256" key="9">
    <source>
        <dbReference type="SAM" id="MobiDB-lite"/>
    </source>
</evidence>
<name>A0A6I9QK57_ELAGV</name>
<accession>A0A6I9QK57</accession>
<evidence type="ECO:0000256" key="5">
    <source>
        <dbReference type="ARBA" id="ARBA00012682"/>
    </source>
</evidence>
<comment type="cofactor">
    <cofactor evidence="2">
        <name>Zn(2+)</name>
        <dbReference type="ChEBI" id="CHEBI:29105"/>
    </cofactor>
</comment>
<evidence type="ECO:0000256" key="3">
    <source>
        <dbReference type="ARBA" id="ARBA00003917"/>
    </source>
</evidence>
<keyword evidence="6" id="KW-0049">Antioxidant</keyword>
<keyword evidence="11" id="KW-1185">Reference proteome</keyword>
<evidence type="ECO:0000256" key="7">
    <source>
        <dbReference type="ARBA" id="ARBA00023008"/>
    </source>
</evidence>
<dbReference type="RefSeq" id="XP_010910870.1">
    <property type="nucleotide sequence ID" value="XM_010912568.1"/>
</dbReference>
<dbReference type="Proteomes" id="UP000504607">
    <property type="component" value="Unplaced"/>
</dbReference>
<dbReference type="InParanoid" id="A0A6I9QK57"/>
<comment type="similarity">
    <text evidence="4">Belongs to the Cu-Zn superoxide dismutase family.</text>
</comment>
<dbReference type="GO" id="GO:0005507">
    <property type="term" value="F:copper ion binding"/>
    <property type="evidence" value="ECO:0007669"/>
    <property type="project" value="InterPro"/>
</dbReference>
<dbReference type="OrthoDB" id="2015551at2759"/>
<reference evidence="12" key="1">
    <citation type="submission" date="2025-08" db="UniProtKB">
        <authorList>
            <consortium name="RefSeq"/>
        </authorList>
    </citation>
    <scope>IDENTIFICATION</scope>
</reference>
<proteinExistence type="inferred from homology"/>
<dbReference type="AlphaFoldDB" id="A0A6I9QK57"/>
<dbReference type="InterPro" id="IPR036423">
    <property type="entry name" value="SOD-like_Cu/Zn_dom_sf"/>
</dbReference>
<dbReference type="PRINTS" id="PR00068">
    <property type="entry name" value="CUZNDISMTASE"/>
</dbReference>
<dbReference type="InterPro" id="IPR024134">
    <property type="entry name" value="SOD_Cu/Zn_/chaperone"/>
</dbReference>
<comment type="cofactor">
    <cofactor evidence="1">
        <name>Cu cation</name>
        <dbReference type="ChEBI" id="CHEBI:23378"/>
    </cofactor>
</comment>
<feature type="compositionally biased region" description="Basic and acidic residues" evidence="9">
    <location>
        <begin position="56"/>
        <end position="73"/>
    </location>
</feature>
<feature type="region of interest" description="Disordered" evidence="9">
    <location>
        <begin position="47"/>
        <end position="75"/>
    </location>
</feature>
<keyword evidence="7" id="KW-0186">Copper</keyword>
<evidence type="ECO:0000313" key="12">
    <source>
        <dbReference type="RefSeq" id="XP_010910870.1"/>
    </source>
</evidence>
<dbReference type="GO" id="GO:0004784">
    <property type="term" value="F:superoxide dismutase activity"/>
    <property type="evidence" value="ECO:0007669"/>
    <property type="project" value="UniProtKB-EC"/>
</dbReference>